<feature type="transmembrane region" description="Helical" evidence="6">
    <location>
        <begin position="112"/>
        <end position="128"/>
    </location>
</feature>
<dbReference type="Pfam" id="PF02690">
    <property type="entry name" value="Na_Pi_cotrans"/>
    <property type="match status" value="2"/>
</dbReference>
<protein>
    <submittedName>
        <fullName evidence="8">Na+/Pi-cotransporter</fullName>
    </submittedName>
</protein>
<feature type="transmembrane region" description="Helical" evidence="6">
    <location>
        <begin position="180"/>
        <end position="202"/>
    </location>
</feature>
<dbReference type="PANTHER" id="PTHR10010:SF46">
    <property type="entry name" value="SODIUM-DEPENDENT PHOSPHATE TRANSPORT PROTEIN 2B"/>
    <property type="match status" value="1"/>
</dbReference>
<dbReference type="Pfam" id="PF01895">
    <property type="entry name" value="PhoU"/>
    <property type="match status" value="1"/>
</dbReference>
<evidence type="ECO:0000313" key="8">
    <source>
        <dbReference type="EMBL" id="OCW57034.1"/>
    </source>
</evidence>
<keyword evidence="4 6" id="KW-1133">Transmembrane helix</keyword>
<accession>A0A1C1YU46</accession>
<dbReference type="InterPro" id="IPR026022">
    <property type="entry name" value="PhoU_dom"/>
</dbReference>
<feature type="transmembrane region" description="Helical" evidence="6">
    <location>
        <begin position="50"/>
        <end position="73"/>
    </location>
</feature>
<dbReference type="AlphaFoldDB" id="A0A1C1YU46"/>
<name>A0A1C1YU46_9HYPH</name>
<evidence type="ECO:0000313" key="9">
    <source>
        <dbReference type="Proteomes" id="UP000094795"/>
    </source>
</evidence>
<evidence type="ECO:0000256" key="6">
    <source>
        <dbReference type="SAM" id="Phobius"/>
    </source>
</evidence>
<dbReference type="GO" id="GO:0005886">
    <property type="term" value="C:plasma membrane"/>
    <property type="evidence" value="ECO:0007669"/>
    <property type="project" value="UniProtKB-SubCell"/>
</dbReference>
<evidence type="ECO:0000256" key="3">
    <source>
        <dbReference type="ARBA" id="ARBA00022692"/>
    </source>
</evidence>
<proteinExistence type="predicted"/>
<dbReference type="NCBIfam" id="NF037997">
    <property type="entry name" value="Na_Pi_symport"/>
    <property type="match status" value="1"/>
</dbReference>
<evidence type="ECO:0000256" key="1">
    <source>
        <dbReference type="ARBA" id="ARBA00004651"/>
    </source>
</evidence>
<feature type="transmembrane region" description="Helical" evidence="6">
    <location>
        <begin position="135"/>
        <end position="153"/>
    </location>
</feature>
<dbReference type="RefSeq" id="WP_066180275.1">
    <property type="nucleotide sequence ID" value="NZ_LQZT01000023.1"/>
</dbReference>
<dbReference type="SUPFAM" id="SSF109755">
    <property type="entry name" value="PhoU-like"/>
    <property type="match status" value="1"/>
</dbReference>
<keyword evidence="5 6" id="KW-0472">Membrane</keyword>
<feature type="transmembrane region" description="Helical" evidence="6">
    <location>
        <begin position="245"/>
        <end position="266"/>
    </location>
</feature>
<dbReference type="EMBL" id="LQZT01000023">
    <property type="protein sequence ID" value="OCW57034.1"/>
    <property type="molecule type" value="Genomic_DNA"/>
</dbReference>
<evidence type="ECO:0000256" key="5">
    <source>
        <dbReference type="ARBA" id="ARBA00023136"/>
    </source>
</evidence>
<dbReference type="GO" id="GO:0044341">
    <property type="term" value="P:sodium-dependent phosphate transport"/>
    <property type="evidence" value="ECO:0007669"/>
    <property type="project" value="InterPro"/>
</dbReference>
<evidence type="ECO:0000259" key="7">
    <source>
        <dbReference type="Pfam" id="PF01895"/>
    </source>
</evidence>
<feature type="transmembrane region" description="Helical" evidence="6">
    <location>
        <begin position="209"/>
        <end position="233"/>
    </location>
</feature>
<dbReference type="Proteomes" id="UP000094795">
    <property type="component" value="Unassembled WGS sequence"/>
</dbReference>
<keyword evidence="2" id="KW-1003">Cell membrane</keyword>
<dbReference type="InterPro" id="IPR003841">
    <property type="entry name" value="Na/Pi_transpt"/>
</dbReference>
<dbReference type="STRING" id="1480615.AWJ14_07725"/>
<dbReference type="PANTHER" id="PTHR10010">
    <property type="entry name" value="SOLUTE CARRIER FAMILY 34 SODIUM PHOSPHATE , MEMBER 2-RELATED"/>
    <property type="match status" value="1"/>
</dbReference>
<evidence type="ECO:0000256" key="4">
    <source>
        <dbReference type="ARBA" id="ARBA00022989"/>
    </source>
</evidence>
<feature type="domain" description="PhoU" evidence="7">
    <location>
        <begin position="346"/>
        <end position="419"/>
    </location>
</feature>
<keyword evidence="9" id="KW-1185">Reference proteome</keyword>
<comment type="subcellular location">
    <subcellularLocation>
        <location evidence="1">Cell membrane</location>
        <topology evidence="1">Multi-pass membrane protein</topology>
    </subcellularLocation>
</comment>
<comment type="caution">
    <text evidence="8">The sequence shown here is derived from an EMBL/GenBank/DDBJ whole genome shotgun (WGS) entry which is preliminary data.</text>
</comment>
<dbReference type="Gene3D" id="1.20.58.220">
    <property type="entry name" value="Phosphate transport system protein phou homolog 2, domain 2"/>
    <property type="match status" value="1"/>
</dbReference>
<reference evidence="8 9" key="1">
    <citation type="submission" date="2015-12" db="EMBL/GenBank/DDBJ databases">
        <authorList>
            <person name="Shamseldin A."/>
            <person name="Moawad H."/>
            <person name="Abd El-Rahim W.M."/>
            <person name="Sadowsky M.J."/>
        </authorList>
    </citation>
    <scope>NUCLEOTIDE SEQUENCE [LARGE SCALE GENOMIC DNA]</scope>
    <source>
        <strain evidence="8 9">JC234</strain>
    </source>
</reference>
<evidence type="ECO:0000256" key="2">
    <source>
        <dbReference type="ARBA" id="ARBA00022475"/>
    </source>
</evidence>
<dbReference type="OrthoDB" id="5778511at2"/>
<feature type="transmembrane region" description="Helical" evidence="6">
    <location>
        <begin position="286"/>
        <end position="304"/>
    </location>
</feature>
<dbReference type="GO" id="GO:0005436">
    <property type="term" value="F:sodium:phosphate symporter activity"/>
    <property type="evidence" value="ECO:0007669"/>
    <property type="project" value="InterPro"/>
</dbReference>
<sequence length="560" mass="59608">MPESSPLLFLLHVSGAAALLLWSVRLVRTGVERGWSVGLRKLLRRGGENRLFSAGLGTAAAVLLQSSTAVAILTGNFVSAGTLAAPAGLATMLGADVGSAIVAQILMTRADWLVPILLFAGVALFLRGRQSNTRMSGRILIGLALVFVSLSMLRDATEPLRDSPGLISAMTYLGGDPMTAFVIGAILAWMMYSSVAAVLLFVTLAAQGLLPVTAALAMVLGANLGGAIIAYMLTLGSDVAARRVIAANLLVRGGGAFAALLLLLVFSPPLHWIGGTEARQVINLHLIFNLSLALLALPLVNPILRAVGPLFREPADKAGLTRISALDPAALRKSERALACAAREVLTMGEMVEAMLRSVITLFQKWDDNAAAAIQAKETEVGRMHLAIKLYLAEIQRNSQDADVNGRVMELAEMAVNLDGAGNAVSDSMLALAKRLDQEGTHFSAAGWEEIADFHDRILSNVQAALNVLMTLNPDAARALVEEKEKVRDEEQKLQRSHLERLRQGLPESIETSSVHQETLRALKQINSAFTIIAYPILSESGDLLRSRLSTNSGVPSSMG</sequence>
<organism evidence="8 9">
    <name type="scientific">Hoeflea olei</name>
    <dbReference type="NCBI Taxonomy" id="1480615"/>
    <lineage>
        <taxon>Bacteria</taxon>
        <taxon>Pseudomonadati</taxon>
        <taxon>Pseudomonadota</taxon>
        <taxon>Alphaproteobacteria</taxon>
        <taxon>Hyphomicrobiales</taxon>
        <taxon>Rhizobiaceae</taxon>
        <taxon>Hoeflea</taxon>
    </lineage>
</organism>
<keyword evidence="3 6" id="KW-0812">Transmembrane</keyword>
<dbReference type="InterPro" id="IPR038078">
    <property type="entry name" value="PhoU-like_sf"/>
</dbReference>
<gene>
    <name evidence="8" type="ORF">AWJ14_07725</name>
</gene>